<dbReference type="Gene3D" id="3.40.140.80">
    <property type="match status" value="1"/>
</dbReference>
<organism evidence="3 4">
    <name type="scientific">Salipiger aestuarii</name>
    <dbReference type="NCBI Taxonomy" id="568098"/>
    <lineage>
        <taxon>Bacteria</taxon>
        <taxon>Pseudomonadati</taxon>
        <taxon>Pseudomonadota</taxon>
        <taxon>Alphaproteobacteria</taxon>
        <taxon>Rhodobacterales</taxon>
        <taxon>Roseobacteraceae</taxon>
        <taxon>Salipiger</taxon>
    </lineage>
</organism>
<keyword evidence="4" id="KW-1185">Reference proteome</keyword>
<dbReference type="Proteomes" id="UP000249165">
    <property type="component" value="Unassembled WGS sequence"/>
</dbReference>
<dbReference type="InterPro" id="IPR053174">
    <property type="entry name" value="LpxI"/>
</dbReference>
<evidence type="ECO:0000313" key="4">
    <source>
        <dbReference type="Proteomes" id="UP000249165"/>
    </source>
</evidence>
<evidence type="ECO:0008006" key="5">
    <source>
        <dbReference type="Google" id="ProtNLM"/>
    </source>
</evidence>
<reference evidence="3 4" key="1">
    <citation type="submission" date="2018-06" db="EMBL/GenBank/DDBJ databases">
        <title>Genomic Encyclopedia of Archaeal and Bacterial Type Strains, Phase II (KMG-II): from individual species to whole genera.</title>
        <authorList>
            <person name="Goeker M."/>
        </authorList>
    </citation>
    <scope>NUCLEOTIDE SEQUENCE [LARGE SCALE GENOMIC DNA]</scope>
    <source>
        <strain evidence="3 4">DSM 22011</strain>
    </source>
</reference>
<dbReference type="RefSeq" id="WP_111551168.1">
    <property type="nucleotide sequence ID" value="NZ_LIGK01000060.1"/>
</dbReference>
<dbReference type="OrthoDB" id="9789836at2"/>
<dbReference type="EMBL" id="QLMG01000055">
    <property type="protein sequence ID" value="RAK10472.1"/>
    <property type="molecule type" value="Genomic_DNA"/>
</dbReference>
<dbReference type="InterPro" id="IPR043167">
    <property type="entry name" value="LpxI_C_sf"/>
</dbReference>
<dbReference type="Gene3D" id="3.40.50.20">
    <property type="match status" value="1"/>
</dbReference>
<proteinExistence type="predicted"/>
<dbReference type="AlphaFoldDB" id="A0A327XQJ5"/>
<gene>
    <name evidence="3" type="ORF">ATI53_105513</name>
</gene>
<feature type="domain" description="LpxI N-terminal" evidence="2">
    <location>
        <begin position="3"/>
        <end position="127"/>
    </location>
</feature>
<dbReference type="Pfam" id="PF06230">
    <property type="entry name" value="LpxI_C"/>
    <property type="match status" value="1"/>
</dbReference>
<dbReference type="InterPro" id="IPR010415">
    <property type="entry name" value="LpxI_C"/>
</dbReference>
<name>A0A327XQJ5_9RHOB</name>
<protein>
    <recommendedName>
        <fullName evidence="5">Phosphatidate cytidylyltransferase</fullName>
    </recommendedName>
</protein>
<evidence type="ECO:0000259" key="1">
    <source>
        <dbReference type="Pfam" id="PF06230"/>
    </source>
</evidence>
<evidence type="ECO:0000259" key="2">
    <source>
        <dbReference type="Pfam" id="PF17930"/>
    </source>
</evidence>
<sequence>MTRLALIAGQGALPGAVAKACATAPVICALQGFAPDRLCPDLTFRLETLGTLLAQLEGLGVARLCMCGTIRRPKIDPAAIDDATRPLVPRLTQALALGDDGALRAVIEVFEDAGISVIGAHQAAPDLLPAPGVPTRARPGPDVAAQAALGDRVSADQAADDLGQSCVILGETVIAREGDAGTDAMISQLPEMSGGILYKAEKPGQDRRADLPVIGPRTADGAIAAGLSGIVISAGGVMLLERDSTIAALDAAGLFLWIRERA</sequence>
<comment type="caution">
    <text evidence="3">The sequence shown here is derived from an EMBL/GenBank/DDBJ whole genome shotgun (WGS) entry which is preliminary data.</text>
</comment>
<accession>A0A327XQJ5</accession>
<dbReference type="PANTHER" id="PTHR39962:SF1">
    <property type="entry name" value="LPXI FAMILY PROTEIN"/>
    <property type="match status" value="1"/>
</dbReference>
<dbReference type="InterPro" id="IPR041255">
    <property type="entry name" value="LpxI_N"/>
</dbReference>
<feature type="domain" description="LpxI C-terminal" evidence="1">
    <location>
        <begin position="132"/>
        <end position="257"/>
    </location>
</feature>
<dbReference type="PANTHER" id="PTHR39962">
    <property type="entry name" value="BLL4848 PROTEIN"/>
    <property type="match status" value="1"/>
</dbReference>
<evidence type="ECO:0000313" key="3">
    <source>
        <dbReference type="EMBL" id="RAK10472.1"/>
    </source>
</evidence>
<dbReference type="Pfam" id="PF17930">
    <property type="entry name" value="LpxI_N"/>
    <property type="match status" value="1"/>
</dbReference>